<protein>
    <submittedName>
        <fullName evidence="1">Uncharacterized protein</fullName>
    </submittedName>
</protein>
<evidence type="ECO:0000313" key="2">
    <source>
        <dbReference type="Proteomes" id="UP000660675"/>
    </source>
</evidence>
<evidence type="ECO:0000313" key="1">
    <source>
        <dbReference type="EMBL" id="GGV87829.1"/>
    </source>
</evidence>
<organism evidence="1 2">
    <name type="scientific">Streptomyces gelaticus</name>
    <dbReference type="NCBI Taxonomy" id="285446"/>
    <lineage>
        <taxon>Bacteria</taxon>
        <taxon>Bacillati</taxon>
        <taxon>Actinomycetota</taxon>
        <taxon>Actinomycetes</taxon>
        <taxon>Kitasatosporales</taxon>
        <taxon>Streptomycetaceae</taxon>
        <taxon>Streptomyces</taxon>
    </lineage>
</organism>
<sequence>MLRLPACAAMGLSWTRSGRMARAPELGRHLSGRSASGEVTTSAVSTVRNSGPMLRTAERFAAQADSARAPGDTWPPFDHAETVARQCDETNPARPPSMVLRPCASVLGRFWEREGFGLLVAAVLSTIRPSGDHITPSRGCETAGVWSG</sequence>
<dbReference type="EMBL" id="BMTF01000012">
    <property type="protein sequence ID" value="GGV87829.1"/>
    <property type="molecule type" value="Genomic_DNA"/>
</dbReference>
<keyword evidence="2" id="KW-1185">Reference proteome</keyword>
<proteinExistence type="predicted"/>
<reference evidence="2" key="1">
    <citation type="journal article" date="2019" name="Int. J. Syst. Evol. Microbiol.">
        <title>The Global Catalogue of Microorganisms (GCM) 10K type strain sequencing project: providing services to taxonomists for standard genome sequencing and annotation.</title>
        <authorList>
            <consortium name="The Broad Institute Genomics Platform"/>
            <consortium name="The Broad Institute Genome Sequencing Center for Infectious Disease"/>
            <person name="Wu L."/>
            <person name="Ma J."/>
        </authorList>
    </citation>
    <scope>NUCLEOTIDE SEQUENCE [LARGE SCALE GENOMIC DNA]</scope>
    <source>
        <strain evidence="2">JCM 4376</strain>
    </source>
</reference>
<accession>A0ABQ2W0E3</accession>
<name>A0ABQ2W0E3_9ACTN</name>
<gene>
    <name evidence="1" type="ORF">GCM10015535_37870</name>
</gene>
<comment type="caution">
    <text evidence="1">The sequence shown here is derived from an EMBL/GenBank/DDBJ whole genome shotgun (WGS) entry which is preliminary data.</text>
</comment>
<dbReference type="Proteomes" id="UP000660675">
    <property type="component" value="Unassembled WGS sequence"/>
</dbReference>